<dbReference type="Pfam" id="PF08269">
    <property type="entry name" value="dCache_2"/>
    <property type="match status" value="1"/>
</dbReference>
<dbReference type="SMART" id="SM00283">
    <property type="entry name" value="MA"/>
    <property type="match status" value="1"/>
</dbReference>
<dbReference type="CDD" id="cd11386">
    <property type="entry name" value="MCP_signal"/>
    <property type="match status" value="1"/>
</dbReference>
<organism evidence="10 11">
    <name type="scientific">Thermosulfidibacter takaii (strain DSM 17441 / JCM 13301 / NBRC 103674 / ABI70S6)</name>
    <dbReference type="NCBI Taxonomy" id="1298851"/>
    <lineage>
        <taxon>Bacteria</taxon>
        <taxon>Pseudomonadati</taxon>
        <taxon>Thermosulfidibacterota</taxon>
        <taxon>Thermosulfidibacteria</taxon>
        <taxon>Thermosulfidibacterales</taxon>
        <taxon>Thermosulfidibacteraceae</taxon>
    </lineage>
</organism>
<dbReference type="SMART" id="SM01049">
    <property type="entry name" value="Cache_2"/>
    <property type="match status" value="1"/>
</dbReference>
<keyword evidence="3 8" id="KW-0812">Transmembrane</keyword>
<proteinExistence type="predicted"/>
<dbReference type="PANTHER" id="PTHR32089:SF112">
    <property type="entry name" value="LYSOZYME-LIKE PROTEIN-RELATED"/>
    <property type="match status" value="1"/>
</dbReference>
<dbReference type="Proteomes" id="UP000063234">
    <property type="component" value="Chromosome"/>
</dbReference>
<protein>
    <submittedName>
        <fullName evidence="10">Methyl-accepting chemotaxis protein</fullName>
    </submittedName>
</protein>
<evidence type="ECO:0000256" key="7">
    <source>
        <dbReference type="PROSITE-ProRule" id="PRU00284"/>
    </source>
</evidence>
<feature type="transmembrane region" description="Helical" evidence="8">
    <location>
        <begin position="122"/>
        <end position="148"/>
    </location>
</feature>
<keyword evidence="4 8" id="KW-1133">Transmembrane helix</keyword>
<dbReference type="GO" id="GO:0007165">
    <property type="term" value="P:signal transduction"/>
    <property type="evidence" value="ECO:0007669"/>
    <property type="project" value="UniProtKB-KW"/>
</dbReference>
<dbReference type="GO" id="GO:0005886">
    <property type="term" value="C:plasma membrane"/>
    <property type="evidence" value="ECO:0007669"/>
    <property type="project" value="UniProtKB-SubCell"/>
</dbReference>
<feature type="transmembrane region" description="Helical" evidence="8">
    <location>
        <begin position="44"/>
        <end position="69"/>
    </location>
</feature>
<feature type="transmembrane region" description="Helical" evidence="8">
    <location>
        <begin position="89"/>
        <end position="110"/>
    </location>
</feature>
<keyword evidence="6 7" id="KW-0807">Transducer</keyword>
<dbReference type="Gene3D" id="1.10.287.950">
    <property type="entry name" value="Methyl-accepting chemotaxis protein"/>
    <property type="match status" value="1"/>
</dbReference>
<evidence type="ECO:0000256" key="6">
    <source>
        <dbReference type="ARBA" id="ARBA00023224"/>
    </source>
</evidence>
<evidence type="ECO:0000259" key="9">
    <source>
        <dbReference type="PROSITE" id="PS50111"/>
    </source>
</evidence>
<dbReference type="EMBL" id="AP013035">
    <property type="protein sequence ID" value="BAT72514.1"/>
    <property type="molecule type" value="Genomic_DNA"/>
</dbReference>
<feature type="transmembrane region" description="Helical" evidence="8">
    <location>
        <begin position="357"/>
        <end position="379"/>
    </location>
</feature>
<keyword evidence="5 8" id="KW-0472">Membrane</keyword>
<dbReference type="InterPro" id="IPR004089">
    <property type="entry name" value="MCPsignal_dom"/>
</dbReference>
<keyword evidence="2" id="KW-1003">Cell membrane</keyword>
<dbReference type="SUPFAM" id="SSF58104">
    <property type="entry name" value="Methyl-accepting chemotaxis protein (MCP) signaling domain"/>
    <property type="match status" value="1"/>
</dbReference>
<feature type="domain" description="Methyl-accepting transducer" evidence="9">
    <location>
        <begin position="438"/>
        <end position="675"/>
    </location>
</feature>
<feature type="transmembrane region" description="Helical" evidence="8">
    <location>
        <begin position="12"/>
        <end position="32"/>
    </location>
</feature>
<accession>A0A0S3QW13</accession>
<evidence type="ECO:0000256" key="2">
    <source>
        <dbReference type="ARBA" id="ARBA00022475"/>
    </source>
</evidence>
<comment type="subcellular location">
    <subcellularLocation>
        <location evidence="1">Cell membrane</location>
        <topology evidence="1">Multi-pass membrane protein</topology>
    </subcellularLocation>
</comment>
<dbReference type="AlphaFoldDB" id="A0A0S3QW13"/>
<dbReference type="STRING" id="1298851.TST_1730"/>
<feature type="transmembrane region" description="Helical" evidence="8">
    <location>
        <begin position="168"/>
        <end position="189"/>
    </location>
</feature>
<gene>
    <name evidence="10" type="ORF">TST_1730</name>
</gene>
<sequence length="711" mass="79254">MERQTNWCKWWAFYIFSAAVLGSILWSVFMKFSGTLDIEQIAKILTNYASVAWVVLYAIITCVITRVMSSGIFDDKEKAASFALNYPKLLFTFHIVFSFVASFLASWIAYKKGFFPRGIDLWFPFIGGSLLIFGVTYPVLLKVTSAIWHDIGEHYGFVGKAFSFRTKVMFVVFVCALMVGVAVYVSGLTSAVKQVHNVMVGVKKEQVKNIVEAAYHVLENYYNMAKQGVLSEEEAKKRALEAISALKYENGKNYVWVNDMNAVMLYHPKKKLIGKNLWDLKDKKGNYIFRMMIDVCKKNGEGYIEYWWPHVNSDVPVLKISFVKLFKPWGWIVGTGAFMDTLYQQSQEYLADIKTSLLVNNSVIMVMLIVLLLVAGFFMGEDIQHPLKVVNETTKLNAMGDLTVKPKVISMDDIGETTDYIIKLVDNTREAILAIQDATAGVLSATTQVSASSEEINMMTRNAKENLSRVASAMEELSASVKSLVEHIDSAASFADQAEKTAVEGVSTFREIARWNKEVAIKELGKIASEADKVTEAANRITGIVDVIANIADQTNLLALNAAIEAARAGEHGRGFAVVADEVRKLAEETMKSTQEIEKMVQEISGIVASFAEAIGNYTKSAEEQAERIVESASVLEEVAEGARQVKDRMEEVRIMSNEQAQAIEEAVANVVEMDNAMEEVAKGVEETVHAIHDINEKVNQLNDKVNRFKV</sequence>
<name>A0A0S3QW13_THET7</name>
<evidence type="ECO:0000256" key="8">
    <source>
        <dbReference type="SAM" id="Phobius"/>
    </source>
</evidence>
<dbReference type="InterPro" id="IPR033480">
    <property type="entry name" value="sCache_2"/>
</dbReference>
<evidence type="ECO:0000256" key="1">
    <source>
        <dbReference type="ARBA" id="ARBA00004651"/>
    </source>
</evidence>
<evidence type="ECO:0000256" key="4">
    <source>
        <dbReference type="ARBA" id="ARBA00022989"/>
    </source>
</evidence>
<dbReference type="Gene3D" id="3.30.450.20">
    <property type="entry name" value="PAS domain"/>
    <property type="match status" value="1"/>
</dbReference>
<dbReference type="PANTHER" id="PTHR32089">
    <property type="entry name" value="METHYL-ACCEPTING CHEMOTAXIS PROTEIN MCPB"/>
    <property type="match status" value="1"/>
</dbReference>
<keyword evidence="11" id="KW-1185">Reference proteome</keyword>
<dbReference type="PROSITE" id="PS50111">
    <property type="entry name" value="CHEMOTAXIS_TRANSDUC_2"/>
    <property type="match status" value="1"/>
</dbReference>
<evidence type="ECO:0000313" key="11">
    <source>
        <dbReference type="Proteomes" id="UP000063234"/>
    </source>
</evidence>
<dbReference type="InterPro" id="IPR004010">
    <property type="entry name" value="Double_Cache_2"/>
</dbReference>
<dbReference type="Pfam" id="PF00015">
    <property type="entry name" value="MCPsignal"/>
    <property type="match status" value="1"/>
</dbReference>
<dbReference type="KEGG" id="ttk:TST_1730"/>
<evidence type="ECO:0000256" key="5">
    <source>
        <dbReference type="ARBA" id="ARBA00023136"/>
    </source>
</evidence>
<dbReference type="OrthoDB" id="9810264at2"/>
<evidence type="ECO:0000256" key="3">
    <source>
        <dbReference type="ARBA" id="ARBA00022692"/>
    </source>
</evidence>
<dbReference type="RefSeq" id="WP_068550679.1">
    <property type="nucleotide sequence ID" value="NZ_AP013035.1"/>
</dbReference>
<reference evidence="11" key="1">
    <citation type="journal article" date="2018" name="Science">
        <title>A primordial and reversible TCA cycle in a facultatively chemolithoautotrophic thermophile.</title>
        <authorList>
            <person name="Nunoura T."/>
            <person name="Chikaraishi Y."/>
            <person name="Izaki R."/>
            <person name="Suwa T."/>
            <person name="Sato T."/>
            <person name="Harada T."/>
            <person name="Mori K."/>
            <person name="Kato Y."/>
            <person name="Miyazaki M."/>
            <person name="Shimamura S."/>
            <person name="Yanagawa K."/>
            <person name="Shuto A."/>
            <person name="Ohkouchi N."/>
            <person name="Fujita N."/>
            <person name="Takaki Y."/>
            <person name="Atomi H."/>
            <person name="Takai K."/>
        </authorList>
    </citation>
    <scope>NUCLEOTIDE SEQUENCE [LARGE SCALE GENOMIC DNA]</scope>
    <source>
        <strain evidence="11">DSM 17441 / JCM 13301 / NBRC 103674 / ABI70S6</strain>
    </source>
</reference>
<evidence type="ECO:0000313" key="10">
    <source>
        <dbReference type="EMBL" id="BAT72514.1"/>
    </source>
</evidence>